<dbReference type="InterPro" id="IPR036324">
    <property type="entry name" value="Mn/Fe_SOD_N_sf"/>
</dbReference>
<dbReference type="EMBL" id="JAAVMX010000008">
    <property type="protein sequence ID" value="KAF4505149.1"/>
    <property type="molecule type" value="Genomic_DNA"/>
</dbReference>
<gene>
    <name evidence="3" type="ORF">G6O67_007129</name>
</gene>
<dbReference type="OrthoDB" id="275227at2759"/>
<dbReference type="Gene3D" id="3.55.40.20">
    <property type="entry name" value="Iron/manganese superoxide dismutase, C-terminal domain"/>
    <property type="match status" value="1"/>
</dbReference>
<dbReference type="InterPro" id="IPR019832">
    <property type="entry name" value="Mn/Fe_SOD_C"/>
</dbReference>
<comment type="caution">
    <text evidence="3">The sequence shown here is derived from an EMBL/GenBank/DDBJ whole genome shotgun (WGS) entry which is preliminary data.</text>
</comment>
<reference evidence="3 4" key="1">
    <citation type="journal article" date="2020" name="Genome Biol. Evol.">
        <title>A new high-quality draft genome assembly of the Chinese cordyceps Ophiocordyceps sinensis.</title>
        <authorList>
            <person name="Shu R."/>
            <person name="Zhang J."/>
            <person name="Meng Q."/>
            <person name="Zhang H."/>
            <person name="Zhou G."/>
            <person name="Li M."/>
            <person name="Wu P."/>
            <person name="Zhao Y."/>
            <person name="Chen C."/>
            <person name="Qin Q."/>
        </authorList>
    </citation>
    <scope>NUCLEOTIDE SEQUENCE [LARGE SCALE GENOMIC DNA]</scope>
    <source>
        <strain evidence="3 4">IOZ07</strain>
    </source>
</reference>
<evidence type="ECO:0000313" key="4">
    <source>
        <dbReference type="Proteomes" id="UP000557566"/>
    </source>
</evidence>
<dbReference type="InterPro" id="IPR036314">
    <property type="entry name" value="SOD_C_sf"/>
</dbReference>
<dbReference type="AlphaFoldDB" id="A0A8H4PLJ0"/>
<evidence type="ECO:0000313" key="3">
    <source>
        <dbReference type="EMBL" id="KAF4505149.1"/>
    </source>
</evidence>
<feature type="domain" description="Manganese/iron superoxide dismutase C-terminal" evidence="2">
    <location>
        <begin position="220"/>
        <end position="266"/>
    </location>
</feature>
<name>A0A8H4PLJ0_9HYPO</name>
<dbReference type="GO" id="GO:0004784">
    <property type="term" value="F:superoxide dismutase activity"/>
    <property type="evidence" value="ECO:0007669"/>
    <property type="project" value="InterPro"/>
</dbReference>
<dbReference type="GO" id="GO:0005737">
    <property type="term" value="C:cytoplasm"/>
    <property type="evidence" value="ECO:0007669"/>
    <property type="project" value="TreeGrafter"/>
</dbReference>
<dbReference type="Proteomes" id="UP000557566">
    <property type="component" value="Unassembled WGS sequence"/>
</dbReference>
<proteinExistence type="predicted"/>
<keyword evidence="4" id="KW-1185">Reference proteome</keyword>
<comment type="function">
    <text evidence="1">Component of the mitochondrial ribosome (mitoribosome), a dedicated translation machinery responsible for the synthesis of mitochondrial genome-encoded proteins, including at least some of the essential transmembrane subunits of the mitochondrial respiratory chain. The mitoribosomes are attached to the mitochondrial inner membrane and translation products are cotranslationally integrated into the membrane.</text>
</comment>
<organism evidence="3 4">
    <name type="scientific">Ophiocordyceps sinensis</name>
    <dbReference type="NCBI Taxonomy" id="72228"/>
    <lineage>
        <taxon>Eukaryota</taxon>
        <taxon>Fungi</taxon>
        <taxon>Dikarya</taxon>
        <taxon>Ascomycota</taxon>
        <taxon>Pezizomycotina</taxon>
        <taxon>Sordariomycetes</taxon>
        <taxon>Hypocreomycetidae</taxon>
        <taxon>Hypocreales</taxon>
        <taxon>Ophiocordycipitaceae</taxon>
        <taxon>Ophiocordyceps</taxon>
    </lineage>
</organism>
<evidence type="ECO:0000256" key="1">
    <source>
        <dbReference type="ARBA" id="ARBA00037226"/>
    </source>
</evidence>
<dbReference type="PANTHER" id="PTHR43595">
    <property type="entry name" value="37S RIBOSOMAL PROTEIN S26, MITOCHONDRIAL"/>
    <property type="match status" value="1"/>
</dbReference>
<dbReference type="SUPFAM" id="SSF54719">
    <property type="entry name" value="Fe,Mn superoxide dismutase (SOD), C-terminal domain"/>
    <property type="match status" value="1"/>
</dbReference>
<dbReference type="Pfam" id="PF02777">
    <property type="entry name" value="Sod_Fe_C"/>
    <property type="match status" value="1"/>
</dbReference>
<dbReference type="GO" id="GO:0046872">
    <property type="term" value="F:metal ion binding"/>
    <property type="evidence" value="ECO:0007669"/>
    <property type="project" value="InterPro"/>
</dbReference>
<protein>
    <recommendedName>
        <fullName evidence="2">Manganese/iron superoxide dismutase C-terminal domain-containing protein</fullName>
    </recommendedName>
</protein>
<sequence length="285" mass="31824">MFRTRLRLPRRLPLPPRAVAQARRNLHAVPQLGHDYSEGVPQLMSPGGFSIAWTDYMTLMVDKLNALTAGTELEDKDTKTIVILTAREPAKAPLFNYASMAHNNHFFFRGISPKGTPMPPVLRKELEASFSSIETLRQEFVLTAQAMFGPGFLWLVKAGPGDYRLLPTYLAGSPYPGAHWRRQTTDMNTVGDEGSARPYFRNQVSGAKKRAQELPPGGIELEPLLCLNTWEHAWLLDWGVGVGGRGGKMAFTESWWELIDWERVAKESGVLRPGFMSAATEDVAR</sequence>
<accession>A0A8H4PLJ0</accession>
<evidence type="ECO:0000259" key="2">
    <source>
        <dbReference type="Pfam" id="PF02777"/>
    </source>
</evidence>
<dbReference type="SUPFAM" id="SSF46609">
    <property type="entry name" value="Fe,Mn superoxide dismutase (SOD), N-terminal domain"/>
    <property type="match status" value="1"/>
</dbReference>
<dbReference type="PANTHER" id="PTHR43595:SF2">
    <property type="entry name" value="SMALL RIBOSOMAL SUBUNIT PROTEIN MS42"/>
    <property type="match status" value="1"/>
</dbReference>